<dbReference type="RefSeq" id="WP_127747739.1">
    <property type="nucleotide sequence ID" value="NZ_CP033219.1"/>
</dbReference>
<sequence>MEHDFEKQRSESIWVLEELESKQGLPAIADFDFYLVPASDLSDPEKAVSELKAEGYAAAFDEETKDIWIPIYALTVAIDAIWLHEELITKIGLASGYRPDGWGFTDASKMNEA</sequence>
<dbReference type="AlphaFoldDB" id="A0A3T0MZJ3"/>
<keyword evidence="2" id="KW-1185">Reference proteome</keyword>
<gene>
    <name evidence="1" type="ORF">EBB79_04320</name>
</gene>
<name>A0A3T0MZJ3_9RHOB</name>
<protein>
    <submittedName>
        <fullName evidence="1">Uncharacterized protein</fullName>
    </submittedName>
</protein>
<dbReference type="Proteomes" id="UP000283063">
    <property type="component" value="Chromosome"/>
</dbReference>
<dbReference type="EMBL" id="CP033219">
    <property type="protein sequence ID" value="AZV77188.1"/>
    <property type="molecule type" value="Genomic_DNA"/>
</dbReference>
<reference evidence="1 2" key="1">
    <citation type="submission" date="2018-10" db="EMBL/GenBank/DDBJ databases">
        <title>Parasedimentitalea marina sp. nov., a psychrophilic bacterium isolated from deep seawater of the New Britain Trench.</title>
        <authorList>
            <person name="Cao J."/>
        </authorList>
    </citation>
    <scope>NUCLEOTIDE SEQUENCE [LARGE SCALE GENOMIC DNA]</scope>
    <source>
        <strain evidence="1 2">W43</strain>
    </source>
</reference>
<accession>A0A3T0MZJ3</accession>
<dbReference type="KEGG" id="sedi:EBB79_04320"/>
<evidence type="ECO:0000313" key="2">
    <source>
        <dbReference type="Proteomes" id="UP000283063"/>
    </source>
</evidence>
<organism evidence="1 2">
    <name type="scientific">Parasedimentitalea marina</name>
    <dbReference type="NCBI Taxonomy" id="2483033"/>
    <lineage>
        <taxon>Bacteria</taxon>
        <taxon>Pseudomonadati</taxon>
        <taxon>Pseudomonadota</taxon>
        <taxon>Alphaproteobacteria</taxon>
        <taxon>Rhodobacterales</taxon>
        <taxon>Paracoccaceae</taxon>
        <taxon>Parasedimentitalea</taxon>
    </lineage>
</organism>
<dbReference type="OrthoDB" id="7630283at2"/>
<evidence type="ECO:0000313" key="1">
    <source>
        <dbReference type="EMBL" id="AZV77188.1"/>
    </source>
</evidence>
<proteinExistence type="predicted"/>